<reference evidence="1" key="2">
    <citation type="journal article" date="2021" name="Microbiome">
        <title>Successional dynamics and alternative stable states in a saline activated sludge microbial community over 9 years.</title>
        <authorList>
            <person name="Wang Y."/>
            <person name="Ye J."/>
            <person name="Ju F."/>
            <person name="Liu L."/>
            <person name="Boyd J.A."/>
            <person name="Deng Y."/>
            <person name="Parks D.H."/>
            <person name="Jiang X."/>
            <person name="Yin X."/>
            <person name="Woodcroft B.J."/>
            <person name="Tyson G.W."/>
            <person name="Hugenholtz P."/>
            <person name="Polz M.F."/>
            <person name="Zhang T."/>
        </authorList>
    </citation>
    <scope>NUCLEOTIDE SEQUENCE</scope>
    <source>
        <strain evidence="1">HKST-UBA03</strain>
    </source>
</reference>
<comment type="caution">
    <text evidence="1">The sequence shown here is derived from an EMBL/GenBank/DDBJ whole genome shotgun (WGS) entry which is preliminary data.</text>
</comment>
<proteinExistence type="predicted"/>
<reference evidence="1" key="1">
    <citation type="submission" date="2020-04" db="EMBL/GenBank/DDBJ databases">
        <authorList>
            <person name="Zhang T."/>
        </authorList>
    </citation>
    <scope>NUCLEOTIDE SEQUENCE</scope>
    <source>
        <strain evidence="1">HKST-UBA03</strain>
    </source>
</reference>
<organism evidence="1 2">
    <name type="scientific">candidate division WWE3 bacterium</name>
    <dbReference type="NCBI Taxonomy" id="2053526"/>
    <lineage>
        <taxon>Bacteria</taxon>
        <taxon>Katanobacteria</taxon>
    </lineage>
</organism>
<accession>A0A955LK76</accession>
<evidence type="ECO:0000313" key="1">
    <source>
        <dbReference type="EMBL" id="MCA9392267.1"/>
    </source>
</evidence>
<evidence type="ECO:0008006" key="3">
    <source>
        <dbReference type="Google" id="ProtNLM"/>
    </source>
</evidence>
<name>A0A955LK76_UNCKA</name>
<dbReference type="SUPFAM" id="SSF69593">
    <property type="entry name" value="Glycerol-3-phosphate (1)-acyltransferase"/>
    <property type="match status" value="1"/>
</dbReference>
<dbReference type="EMBL" id="JAGQKZ010000032">
    <property type="protein sequence ID" value="MCA9392267.1"/>
    <property type="molecule type" value="Genomic_DNA"/>
</dbReference>
<dbReference type="AlphaFoldDB" id="A0A955LK76"/>
<sequence>MTDFYARSLKIVERGNISMLREQYDNEVDELSKIVPIEVVREGDSDLYSEGKFIVLANHIATPSIYPITDKKLTDRFGLEVEGHHWKILSPLIFRHFPFIKFLRSIGHEGHIISKSSNDDVLNTIRSGWGLCVIPNSQTARTLMLQDYVKNLPGNHSIVVFPESGDSHWYLDQYHWLLPFRKGAYYISRENDLPILPISIAYDEEECVYYLYVHEMERPDKDLDLGEVVEYMHYLEDKIATGIRTVQKRFRD</sequence>
<evidence type="ECO:0000313" key="2">
    <source>
        <dbReference type="Proteomes" id="UP000751518"/>
    </source>
</evidence>
<dbReference type="Proteomes" id="UP000751518">
    <property type="component" value="Unassembled WGS sequence"/>
</dbReference>
<protein>
    <recommendedName>
        <fullName evidence="3">Phospholipid/glycerol acyltransferase domain-containing protein</fullName>
    </recommendedName>
</protein>
<gene>
    <name evidence="1" type="ORF">KC614_03630</name>
</gene>